<dbReference type="RefSeq" id="WP_142040908.1">
    <property type="nucleotide sequence ID" value="NZ_VFOW01000001.1"/>
</dbReference>
<evidence type="ECO:0000256" key="1">
    <source>
        <dbReference type="ARBA" id="ARBA00007120"/>
    </source>
</evidence>
<dbReference type="InterPro" id="IPR005247">
    <property type="entry name" value="YbhB_YbcL/LppC-like"/>
</dbReference>
<dbReference type="EMBL" id="VFOW01000001">
    <property type="protein sequence ID" value="TQL77665.1"/>
    <property type="molecule type" value="Genomic_DNA"/>
</dbReference>
<dbReference type="PANTHER" id="PTHR30289">
    <property type="entry name" value="UNCHARACTERIZED PROTEIN YBCL-RELATED"/>
    <property type="match status" value="1"/>
</dbReference>
<name>A0A543AYL3_9ACTN</name>
<feature type="compositionally biased region" description="Low complexity" evidence="2">
    <location>
        <begin position="204"/>
        <end position="214"/>
    </location>
</feature>
<protein>
    <submittedName>
        <fullName evidence="3">PBP family phospholipid-binding protein</fullName>
    </submittedName>
</protein>
<dbReference type="InParanoid" id="A0A543AYL3"/>
<comment type="caution">
    <text evidence="3">The sequence shown here is derived from an EMBL/GenBank/DDBJ whole genome shotgun (WGS) entry which is preliminary data.</text>
</comment>
<dbReference type="Pfam" id="PF01161">
    <property type="entry name" value="PBP"/>
    <property type="match status" value="1"/>
</dbReference>
<dbReference type="Proteomes" id="UP000317043">
    <property type="component" value="Unassembled WGS sequence"/>
</dbReference>
<proteinExistence type="inferred from homology"/>
<evidence type="ECO:0000256" key="2">
    <source>
        <dbReference type="SAM" id="MobiDB-lite"/>
    </source>
</evidence>
<dbReference type="PANTHER" id="PTHR30289:SF1">
    <property type="entry name" value="PEBP (PHOSPHATIDYLETHANOLAMINE-BINDING PROTEIN) FAMILY PROTEIN"/>
    <property type="match status" value="1"/>
</dbReference>
<dbReference type="OrthoDB" id="9797506at2"/>
<dbReference type="Gene3D" id="3.90.280.10">
    <property type="entry name" value="PEBP-like"/>
    <property type="match status" value="1"/>
</dbReference>
<dbReference type="InterPro" id="IPR008914">
    <property type="entry name" value="PEBP"/>
</dbReference>
<dbReference type="CDD" id="cd00865">
    <property type="entry name" value="PEBP_bact_arch"/>
    <property type="match status" value="1"/>
</dbReference>
<accession>A0A543AYL3</accession>
<feature type="region of interest" description="Disordered" evidence="2">
    <location>
        <begin position="191"/>
        <end position="221"/>
    </location>
</feature>
<dbReference type="SUPFAM" id="SSF49777">
    <property type="entry name" value="PEBP-like"/>
    <property type="match status" value="1"/>
</dbReference>
<dbReference type="AlphaFoldDB" id="A0A543AYL3"/>
<gene>
    <name evidence="3" type="ORF">FB566_3226</name>
</gene>
<dbReference type="InterPro" id="IPR036610">
    <property type="entry name" value="PEBP-like_sf"/>
</dbReference>
<comment type="similarity">
    <text evidence="1">Belongs to the UPF0098 family.</text>
</comment>
<keyword evidence="4" id="KW-1185">Reference proteome</keyword>
<sequence length="221" mass="22880">MLERPRAPWPYDFLPKVAGFTVLSDDVRDGEMLADAHIFAGGNTSPQLSWSGFPPETRGFAVTCFDPDAPTASGWWHWVVLNLSADVTSLPAGAGNPDGSGLPAGAISLRNDMGQHGYGGAAPPEGDFPHRYLFAVHALDSEALGLDSSASCAVAGFNLTFHTIARAVVTPVFQNLSSRSAVTTRVVTAGDPGHHTRAVASPPGAGRLSRSTTGSGAGGGW</sequence>
<evidence type="ECO:0000313" key="4">
    <source>
        <dbReference type="Proteomes" id="UP000317043"/>
    </source>
</evidence>
<dbReference type="NCBIfam" id="TIGR00481">
    <property type="entry name" value="YbhB/YbcL family Raf kinase inhibitor-like protein"/>
    <property type="match status" value="1"/>
</dbReference>
<organism evidence="3 4">
    <name type="scientific">Stackebrandtia endophytica</name>
    <dbReference type="NCBI Taxonomy" id="1496996"/>
    <lineage>
        <taxon>Bacteria</taxon>
        <taxon>Bacillati</taxon>
        <taxon>Actinomycetota</taxon>
        <taxon>Actinomycetes</taxon>
        <taxon>Glycomycetales</taxon>
        <taxon>Glycomycetaceae</taxon>
        <taxon>Stackebrandtia</taxon>
    </lineage>
</organism>
<evidence type="ECO:0000313" key="3">
    <source>
        <dbReference type="EMBL" id="TQL77665.1"/>
    </source>
</evidence>
<reference evidence="3 4" key="1">
    <citation type="submission" date="2019-06" db="EMBL/GenBank/DDBJ databases">
        <title>Sequencing the genomes of 1000 actinobacteria strains.</title>
        <authorList>
            <person name="Klenk H.-P."/>
        </authorList>
    </citation>
    <scope>NUCLEOTIDE SEQUENCE [LARGE SCALE GENOMIC DNA]</scope>
    <source>
        <strain evidence="3 4">DSM 45928</strain>
    </source>
</reference>